<evidence type="ECO:0000256" key="2">
    <source>
        <dbReference type="SAM" id="MobiDB-lite"/>
    </source>
</evidence>
<gene>
    <name evidence="4" type="ORF">KB449_09200</name>
</gene>
<accession>A0ABT6TE91</accession>
<keyword evidence="1 3" id="KW-0732">Signal</keyword>
<dbReference type="PANTHER" id="PTHR43649:SF33">
    <property type="entry name" value="POLYGALACTURONAN_RHAMNOGALACTURONAN-BINDING PROTEIN YTCQ"/>
    <property type="match status" value="1"/>
</dbReference>
<feature type="compositionally biased region" description="Low complexity" evidence="2">
    <location>
        <begin position="32"/>
        <end position="48"/>
    </location>
</feature>
<dbReference type="Proteomes" id="UP001161691">
    <property type="component" value="Unassembled WGS sequence"/>
</dbReference>
<sequence>MRQTTRRIAGMTLAVAMSAGLLAGCSKGNEEQTGQGASASTGASQGASSASTQPIALEWLGYDSYGQPDPNSSVVKMVEKKFNAKFDFWYVDSQKWEDNLNVRLASGEMPDVLKITNRQNLPKYVSQGIISPIPMETLEKFAPTYVKFLNENYPETWDGVKYQGNIYAIPMTNLNGSYPTVVIWRKDWLDKVGITKVPETIDEYEQAFAKFRNDDPDQDGKKDTYGLSDFALPNILGAYGYPGISDFKGAAKGDASKSIQFTMKDDNVVIAAIQPEMKEALATLQKWYKAGLIDPEFVTSENTTGYWADSQAFYNSKIGITGMSMFYHWRNELNPDIPDDAGGGQYKAFKESVPSGEAVFGVPAVGPNGAAGTPMWDTASHPIAITTQAMKDPQKLELLLKMIEAACTDYEYYLTLTNGQKDVDWKLDEDKFINLTASDTLAEANVKGKNVLNAKVSYDPFIKKRDAFDYQFADKYAKIAGYSAVYVPNVEAYGKYSNTLNKLTVDAYFKIITGGADVDAFDKYVADFRANGGDELEKEANEAYKTMVGK</sequence>
<evidence type="ECO:0000256" key="1">
    <source>
        <dbReference type="ARBA" id="ARBA00022729"/>
    </source>
</evidence>
<keyword evidence="5" id="KW-1185">Reference proteome</keyword>
<dbReference type="InterPro" id="IPR050490">
    <property type="entry name" value="Bact_solute-bd_prot1"/>
</dbReference>
<dbReference type="RefSeq" id="WP_282908087.1">
    <property type="nucleotide sequence ID" value="NZ_JAGRPV010000001.1"/>
</dbReference>
<comment type="caution">
    <text evidence="4">The sequence shown here is derived from an EMBL/GenBank/DDBJ whole genome shotgun (WGS) entry which is preliminary data.</text>
</comment>
<feature type="region of interest" description="Disordered" evidence="2">
    <location>
        <begin position="28"/>
        <end position="48"/>
    </location>
</feature>
<dbReference type="Gene3D" id="3.40.190.10">
    <property type="entry name" value="Periplasmic binding protein-like II"/>
    <property type="match status" value="2"/>
</dbReference>
<evidence type="ECO:0000313" key="4">
    <source>
        <dbReference type="EMBL" id="MDI4645135.1"/>
    </source>
</evidence>
<feature type="signal peptide" evidence="3">
    <location>
        <begin position="1"/>
        <end position="23"/>
    </location>
</feature>
<proteinExistence type="predicted"/>
<reference evidence="4" key="1">
    <citation type="submission" date="2023-04" db="EMBL/GenBank/DDBJ databases">
        <title>Comparative genomic analysis of Cohnella hashimotonis sp. nov., isolated from the International Space Station.</title>
        <authorList>
            <person name="Venkateswaran K."/>
            <person name="Simpson A."/>
        </authorList>
    </citation>
    <scope>NUCLEOTIDE SEQUENCE</scope>
    <source>
        <strain evidence="4">F6_2S_P_1</strain>
    </source>
</reference>
<name>A0ABT6TE91_9BACL</name>
<dbReference type="SUPFAM" id="SSF53850">
    <property type="entry name" value="Periplasmic binding protein-like II"/>
    <property type="match status" value="1"/>
</dbReference>
<dbReference type="EMBL" id="JAGRPV010000001">
    <property type="protein sequence ID" value="MDI4645135.1"/>
    <property type="molecule type" value="Genomic_DNA"/>
</dbReference>
<feature type="chain" id="PRO_5047452661" evidence="3">
    <location>
        <begin position="24"/>
        <end position="550"/>
    </location>
</feature>
<evidence type="ECO:0000313" key="5">
    <source>
        <dbReference type="Proteomes" id="UP001161691"/>
    </source>
</evidence>
<dbReference type="PROSITE" id="PS51257">
    <property type="entry name" value="PROKAR_LIPOPROTEIN"/>
    <property type="match status" value="1"/>
</dbReference>
<organism evidence="4 5">
    <name type="scientific">Cohnella hashimotonis</name>
    <dbReference type="NCBI Taxonomy" id="2826895"/>
    <lineage>
        <taxon>Bacteria</taxon>
        <taxon>Bacillati</taxon>
        <taxon>Bacillota</taxon>
        <taxon>Bacilli</taxon>
        <taxon>Bacillales</taxon>
        <taxon>Paenibacillaceae</taxon>
        <taxon>Cohnella</taxon>
    </lineage>
</organism>
<dbReference type="PANTHER" id="PTHR43649">
    <property type="entry name" value="ARABINOSE-BINDING PROTEIN-RELATED"/>
    <property type="match status" value="1"/>
</dbReference>
<protein>
    <submittedName>
        <fullName evidence="4">Extracellular solute-binding protein</fullName>
    </submittedName>
</protein>
<evidence type="ECO:0000256" key="3">
    <source>
        <dbReference type="SAM" id="SignalP"/>
    </source>
</evidence>